<dbReference type="Proteomes" id="UP000015559">
    <property type="component" value="Chromosome"/>
</dbReference>
<evidence type="ECO:0008006" key="3">
    <source>
        <dbReference type="Google" id="ProtNLM"/>
    </source>
</evidence>
<dbReference type="AlphaFoldDB" id="S6AKT2"/>
<keyword evidence="2" id="KW-1185">Reference proteome</keyword>
<dbReference type="STRING" id="1163617.SCD_n01373"/>
<dbReference type="GO" id="GO:0003677">
    <property type="term" value="F:DNA binding"/>
    <property type="evidence" value="ECO:0007669"/>
    <property type="project" value="InterPro"/>
</dbReference>
<dbReference type="InterPro" id="IPR036782">
    <property type="entry name" value="NE0471-like_N"/>
</dbReference>
<dbReference type="SUPFAM" id="SSF47413">
    <property type="entry name" value="lambda repressor-like DNA-binding domains"/>
    <property type="match status" value="1"/>
</dbReference>
<dbReference type="Gene3D" id="1.10.260.40">
    <property type="entry name" value="lambda repressor-like DNA-binding domains"/>
    <property type="match status" value="1"/>
</dbReference>
<name>S6AKT2_SULDS</name>
<dbReference type="RefSeq" id="WP_009205847.1">
    <property type="nucleotide sequence ID" value="NC_022357.1"/>
</dbReference>
<dbReference type="Gene3D" id="3.30.2020.10">
    <property type="entry name" value="NE0471-like N-terminal domain"/>
    <property type="match status" value="1"/>
</dbReference>
<evidence type="ECO:0000313" key="2">
    <source>
        <dbReference type="Proteomes" id="UP000015559"/>
    </source>
</evidence>
<dbReference type="KEGG" id="sdr:SCD_n01373"/>
<reference evidence="1 2" key="1">
    <citation type="journal article" date="2012" name="Appl. Environ. Microbiol.">
        <title>Draft genome sequence of a psychrotolerant sulfur-oxidizing bacterium, Sulfuricella denitrificans skB26, and proteomic insights into cold adaptation.</title>
        <authorList>
            <person name="Watanabe T."/>
            <person name="Kojima H."/>
            <person name="Fukui M."/>
        </authorList>
    </citation>
    <scope>NUCLEOTIDE SEQUENCE [LARGE SCALE GENOMIC DNA]</scope>
    <source>
        <strain evidence="2">skB26</strain>
    </source>
</reference>
<sequence length="150" mass="17150">MKTSTKTEFPRALHVDTLEPCRLRIRWSTGETLEVDLADKLKGRALAHLRQPALFAKAHAACNGACIEWEDSEFGADNVYAWTREQMGKASHEMFFGWMYRNNLTLDSAAQALGMSRRMIAYYRNGRKPIPQYVWLACIGWEGLHEKQAA</sequence>
<accession>S6AKT2</accession>
<dbReference type="InterPro" id="IPR010982">
    <property type="entry name" value="Lambda_DNA-bd_dom_sf"/>
</dbReference>
<evidence type="ECO:0000313" key="1">
    <source>
        <dbReference type="EMBL" id="BAN35199.1"/>
    </source>
</evidence>
<dbReference type="eggNOG" id="ENOG502ZF2C">
    <property type="taxonomic scope" value="Bacteria"/>
</dbReference>
<dbReference type="EMBL" id="AP013066">
    <property type="protein sequence ID" value="BAN35199.1"/>
    <property type="molecule type" value="Genomic_DNA"/>
</dbReference>
<dbReference type="SUPFAM" id="SSF143880">
    <property type="entry name" value="NE0471 N-terminal domain-like"/>
    <property type="match status" value="1"/>
</dbReference>
<organism evidence="1 2">
    <name type="scientific">Sulfuricella denitrificans (strain DSM 22764 / NBRC 105220 / skB26)</name>
    <dbReference type="NCBI Taxonomy" id="1163617"/>
    <lineage>
        <taxon>Bacteria</taxon>
        <taxon>Pseudomonadati</taxon>
        <taxon>Pseudomonadota</taxon>
        <taxon>Betaproteobacteria</taxon>
        <taxon>Nitrosomonadales</taxon>
        <taxon>Sulfuricellaceae</taxon>
        <taxon>Sulfuricella</taxon>
    </lineage>
</organism>
<proteinExistence type="predicted"/>
<gene>
    <name evidence="1" type="ORF">SCD_n01373</name>
</gene>
<dbReference type="HOGENOM" id="CLU_144769_0_0_4"/>
<protein>
    <recommendedName>
        <fullName evidence="3">DUF2442 domain-containing protein</fullName>
    </recommendedName>
</protein>